<comment type="caution">
    <text evidence="2">The sequence shown here is derived from an EMBL/GenBank/DDBJ whole genome shotgun (WGS) entry which is preliminary data.</text>
</comment>
<dbReference type="EMBL" id="AXDC01000023">
    <property type="protein sequence ID" value="ERM91818.1"/>
    <property type="molecule type" value="Genomic_DNA"/>
</dbReference>
<dbReference type="PATRIC" id="fig|1388761.3.peg.1706"/>
<dbReference type="Proteomes" id="UP000016856">
    <property type="component" value="Unassembled WGS sequence"/>
</dbReference>
<feature type="transmembrane region" description="Helical" evidence="1">
    <location>
        <begin position="6"/>
        <end position="23"/>
    </location>
</feature>
<evidence type="ECO:0000256" key="1">
    <source>
        <dbReference type="SAM" id="Phobius"/>
    </source>
</evidence>
<dbReference type="AlphaFoldDB" id="U5CPB0"/>
<keyword evidence="1" id="KW-1133">Transmembrane helix</keyword>
<evidence type="ECO:0000313" key="3">
    <source>
        <dbReference type="Proteomes" id="UP000016856"/>
    </source>
</evidence>
<evidence type="ECO:0000313" key="2">
    <source>
        <dbReference type="EMBL" id="ERM91818.1"/>
    </source>
</evidence>
<organism evidence="2 3">
    <name type="scientific">Caldanaerobacter subterraneus subsp. yonseiensis KB-1</name>
    <dbReference type="NCBI Taxonomy" id="1388761"/>
    <lineage>
        <taxon>Bacteria</taxon>
        <taxon>Bacillati</taxon>
        <taxon>Bacillota</taxon>
        <taxon>Clostridia</taxon>
        <taxon>Thermoanaerobacterales</taxon>
        <taxon>Thermoanaerobacteraceae</taxon>
        <taxon>Caldanaerobacter</taxon>
    </lineage>
</organism>
<accession>U5CPB0</accession>
<protein>
    <submittedName>
        <fullName evidence="2">Uncharacterized protein</fullName>
    </submittedName>
</protein>
<name>U5CPB0_CALSX</name>
<sequence length="36" mass="4194">MVEIFSEWLVPVLLIIIPFYGLVKKAKVYEDSVKIL</sequence>
<proteinExistence type="predicted"/>
<gene>
    <name evidence="2" type="ORF">O163_08480</name>
</gene>
<keyword evidence="1" id="KW-0812">Transmembrane</keyword>
<keyword evidence="1" id="KW-0472">Membrane</keyword>
<reference evidence="2 3" key="1">
    <citation type="journal article" date="2013" name="Genome Announc.">
        <title>Draft Genome Sequence of an Anaerobic and Extremophilic Bacterium, Caldanaerobacter yonseiensis, Isolated from a Geothermal Hot Stream.</title>
        <authorList>
            <person name="Lee S.J."/>
            <person name="Lee Y.J."/>
            <person name="Park G.S."/>
            <person name="Kim B.C."/>
            <person name="Lee S.J."/>
            <person name="Shin J.H."/>
            <person name="Lee D.W."/>
        </authorList>
    </citation>
    <scope>NUCLEOTIDE SEQUENCE [LARGE SCALE GENOMIC DNA]</scope>
    <source>
        <strain evidence="2 3">KB-1</strain>
    </source>
</reference>